<dbReference type="InterPro" id="IPR023561">
    <property type="entry name" value="Carbonic_anhydrase_a-class"/>
</dbReference>
<sequence>MSCTEESSDYWDYDDPSAWSKHFPSAAGLCQSPINIISNDTVLESYPLLIFSRKYNSNELFTLTNNGHQVAVTLAQHTYGQNENDLWFTGGGLTGQFYFVNFHLHWGRNDRHGSEHEIDGERFPAEAHFVFKNQQNGQLAVFAFHFIIADQWDEENTEWEKYTDAASQLLNVNDTMNCTFNLSQLMKANEREFFRYTGSLTTPPCTEGVIWTVFMDKIPIAEQSLNQLRQNIMKKVYRPVQSINNRTISRNSLD</sequence>
<dbReference type="EMBL" id="CAJNON010000802">
    <property type="protein sequence ID" value="CAF1381273.1"/>
    <property type="molecule type" value="Genomic_DNA"/>
</dbReference>
<dbReference type="PANTHER" id="PTHR18952">
    <property type="entry name" value="CARBONIC ANHYDRASE"/>
    <property type="match status" value="1"/>
</dbReference>
<proteinExistence type="inferred from homology"/>
<dbReference type="PROSITE" id="PS00162">
    <property type="entry name" value="ALPHA_CA_1"/>
    <property type="match status" value="1"/>
</dbReference>
<dbReference type="SUPFAM" id="SSF51069">
    <property type="entry name" value="Carbonic anhydrase"/>
    <property type="match status" value="1"/>
</dbReference>
<protein>
    <recommendedName>
        <fullName evidence="3 8">Carbonic anhydrase</fullName>
        <ecNumber evidence="3 8">4.2.1.1</ecNumber>
    </recommendedName>
</protein>
<dbReference type="Proteomes" id="UP000663881">
    <property type="component" value="Unassembled WGS sequence"/>
</dbReference>
<dbReference type="PROSITE" id="PS51144">
    <property type="entry name" value="ALPHA_CA_2"/>
    <property type="match status" value="1"/>
</dbReference>
<evidence type="ECO:0000313" key="12">
    <source>
        <dbReference type="Proteomes" id="UP000663891"/>
    </source>
</evidence>
<comment type="function">
    <text evidence="1 8">Reversible hydration of carbon dioxide.</text>
</comment>
<comment type="catalytic activity">
    <reaction evidence="7 8">
        <text>hydrogencarbonate + H(+) = CO2 + H2O</text>
        <dbReference type="Rhea" id="RHEA:10748"/>
        <dbReference type="ChEBI" id="CHEBI:15377"/>
        <dbReference type="ChEBI" id="CHEBI:15378"/>
        <dbReference type="ChEBI" id="CHEBI:16526"/>
        <dbReference type="ChEBI" id="CHEBI:17544"/>
        <dbReference type="EC" id="4.2.1.1"/>
    </reaction>
</comment>
<dbReference type="PANTHER" id="PTHR18952:SF265">
    <property type="entry name" value="CARBONIC ANHYDRASE"/>
    <property type="match status" value="1"/>
</dbReference>
<dbReference type="SMART" id="SM01057">
    <property type="entry name" value="Carb_anhydrase"/>
    <property type="match status" value="1"/>
</dbReference>
<evidence type="ECO:0000256" key="7">
    <source>
        <dbReference type="ARBA" id="ARBA00048348"/>
    </source>
</evidence>
<evidence type="ECO:0000256" key="4">
    <source>
        <dbReference type="ARBA" id="ARBA00022723"/>
    </source>
</evidence>
<accession>A0A815JEJ8</accession>
<evidence type="ECO:0000256" key="5">
    <source>
        <dbReference type="ARBA" id="ARBA00022833"/>
    </source>
</evidence>
<evidence type="ECO:0000256" key="6">
    <source>
        <dbReference type="ARBA" id="ARBA00023239"/>
    </source>
</evidence>
<evidence type="ECO:0000256" key="1">
    <source>
        <dbReference type="ARBA" id="ARBA00002904"/>
    </source>
</evidence>
<dbReference type="Gene3D" id="3.10.200.10">
    <property type="entry name" value="Alpha carbonic anhydrase"/>
    <property type="match status" value="1"/>
</dbReference>
<dbReference type="InterPro" id="IPR001148">
    <property type="entry name" value="CA_dom"/>
</dbReference>
<feature type="domain" description="Alpha-carbonic anhydrase" evidence="9">
    <location>
        <begin position="9"/>
        <end position="252"/>
    </location>
</feature>
<evidence type="ECO:0000259" key="9">
    <source>
        <dbReference type="PROSITE" id="PS51144"/>
    </source>
</evidence>
<evidence type="ECO:0000256" key="3">
    <source>
        <dbReference type="ARBA" id="ARBA00012925"/>
    </source>
</evidence>
<evidence type="ECO:0000256" key="8">
    <source>
        <dbReference type="RuleBase" id="RU367011"/>
    </source>
</evidence>
<evidence type="ECO:0000313" key="10">
    <source>
        <dbReference type="EMBL" id="CAF1381273.1"/>
    </source>
</evidence>
<dbReference type="EC" id="4.2.1.1" evidence="3 8"/>
<keyword evidence="5 8" id="KW-0862">Zinc</keyword>
<dbReference type="EMBL" id="CAJOAY010001531">
    <property type="protein sequence ID" value="CAF3855123.1"/>
    <property type="molecule type" value="Genomic_DNA"/>
</dbReference>
<keyword evidence="4 8" id="KW-0479">Metal-binding</keyword>
<dbReference type="Pfam" id="PF00194">
    <property type="entry name" value="Carb_anhydrase"/>
    <property type="match status" value="1"/>
</dbReference>
<organism evidence="10 12">
    <name type="scientific">Adineta steineri</name>
    <dbReference type="NCBI Taxonomy" id="433720"/>
    <lineage>
        <taxon>Eukaryota</taxon>
        <taxon>Metazoa</taxon>
        <taxon>Spiralia</taxon>
        <taxon>Gnathifera</taxon>
        <taxon>Rotifera</taxon>
        <taxon>Eurotatoria</taxon>
        <taxon>Bdelloidea</taxon>
        <taxon>Adinetida</taxon>
        <taxon>Adinetidae</taxon>
        <taxon>Adineta</taxon>
    </lineage>
</organism>
<dbReference type="GO" id="GO:0008270">
    <property type="term" value="F:zinc ion binding"/>
    <property type="evidence" value="ECO:0007669"/>
    <property type="project" value="UniProtKB-UniRule"/>
</dbReference>
<comment type="cofactor">
    <cofactor evidence="8">
        <name>Zn(2+)</name>
        <dbReference type="ChEBI" id="CHEBI:29105"/>
    </cofactor>
</comment>
<name>A0A815JEJ8_9BILA</name>
<comment type="caution">
    <text evidence="10">The sequence shown here is derived from an EMBL/GenBank/DDBJ whole genome shotgun (WGS) entry which is preliminary data.</text>
</comment>
<dbReference type="CDD" id="cd00326">
    <property type="entry name" value="alpha_CA"/>
    <property type="match status" value="1"/>
</dbReference>
<comment type="similarity">
    <text evidence="2 8">Belongs to the alpha-carbonic anhydrase family.</text>
</comment>
<dbReference type="InterPro" id="IPR018338">
    <property type="entry name" value="Carbonic_anhydrase_a-class_CS"/>
</dbReference>
<reference evidence="10" key="1">
    <citation type="submission" date="2021-02" db="EMBL/GenBank/DDBJ databases">
        <authorList>
            <person name="Nowell W R."/>
        </authorList>
    </citation>
    <scope>NUCLEOTIDE SEQUENCE</scope>
</reference>
<dbReference type="Proteomes" id="UP000663891">
    <property type="component" value="Unassembled WGS sequence"/>
</dbReference>
<gene>
    <name evidence="11" type="ORF">OKA104_LOCUS21721</name>
    <name evidence="10" type="ORF">VCS650_LOCUS35418</name>
</gene>
<dbReference type="OrthoDB" id="429145at2759"/>
<dbReference type="GO" id="GO:0005886">
    <property type="term" value="C:plasma membrane"/>
    <property type="evidence" value="ECO:0007669"/>
    <property type="project" value="TreeGrafter"/>
</dbReference>
<dbReference type="GO" id="GO:0004089">
    <property type="term" value="F:carbonate dehydratase activity"/>
    <property type="evidence" value="ECO:0007669"/>
    <property type="project" value="UniProtKB-UniRule"/>
</dbReference>
<evidence type="ECO:0000256" key="2">
    <source>
        <dbReference type="ARBA" id="ARBA00010718"/>
    </source>
</evidence>
<dbReference type="AlphaFoldDB" id="A0A815JEJ8"/>
<dbReference type="InterPro" id="IPR036398">
    <property type="entry name" value="CA_dom_sf"/>
</dbReference>
<evidence type="ECO:0000313" key="11">
    <source>
        <dbReference type="EMBL" id="CAF3855123.1"/>
    </source>
</evidence>
<keyword evidence="6 8" id="KW-0456">Lyase</keyword>